<evidence type="ECO:0000313" key="4">
    <source>
        <dbReference type="Proteomes" id="UP000215483"/>
    </source>
</evidence>
<evidence type="ECO:0000313" key="3">
    <source>
        <dbReference type="EMBL" id="OXY88823.1"/>
    </source>
</evidence>
<dbReference type="EMBL" id="MCGQ01000051">
    <property type="protein sequence ID" value="OXY88823.1"/>
    <property type="molecule type" value="Genomic_DNA"/>
</dbReference>
<reference evidence="3 4" key="1">
    <citation type="submission" date="2016-07" db="EMBL/GenBank/DDBJ databases">
        <title>Draft genome of Streptomyces diastatochromogenes.</title>
        <authorList>
            <person name="Podduturi R."/>
            <person name="Lukassen M.B."/>
            <person name="Clausen N."/>
            <person name="Nielsen J.L."/>
            <person name="Jorgensen N.O."/>
        </authorList>
    </citation>
    <scope>NUCLEOTIDE SEQUENCE [LARGE SCALE GENOMIC DNA]</scope>
    <source>
        <strain evidence="3 4">DSM 40608</strain>
    </source>
</reference>
<dbReference type="Proteomes" id="UP000215483">
    <property type="component" value="Unassembled WGS sequence"/>
</dbReference>
<evidence type="ECO:0000259" key="2">
    <source>
        <dbReference type="Pfam" id="PF14016"/>
    </source>
</evidence>
<keyword evidence="4" id="KW-1185">Reference proteome</keyword>
<evidence type="ECO:0000256" key="1">
    <source>
        <dbReference type="SAM" id="MobiDB-lite"/>
    </source>
</evidence>
<dbReference type="RefSeq" id="WP_094221966.1">
    <property type="nucleotide sequence ID" value="NZ_MCGQ01000051.1"/>
</dbReference>
<dbReference type="PROSITE" id="PS51257">
    <property type="entry name" value="PROKAR_LIPOPROTEIN"/>
    <property type="match status" value="1"/>
</dbReference>
<dbReference type="Pfam" id="PF14016">
    <property type="entry name" value="DUF4232"/>
    <property type="match status" value="1"/>
</dbReference>
<protein>
    <recommendedName>
        <fullName evidence="2">DUF4232 domain-containing protein</fullName>
    </recommendedName>
</protein>
<dbReference type="AlphaFoldDB" id="A0A233RZK9"/>
<organism evidence="3 4">
    <name type="scientific">Streptomyces diastatochromogenes</name>
    <dbReference type="NCBI Taxonomy" id="42236"/>
    <lineage>
        <taxon>Bacteria</taxon>
        <taxon>Bacillati</taxon>
        <taxon>Actinomycetota</taxon>
        <taxon>Actinomycetes</taxon>
        <taxon>Kitasatosporales</taxon>
        <taxon>Streptomycetaceae</taxon>
        <taxon>Streptomyces</taxon>
    </lineage>
</organism>
<sequence length="226" mass="22134">MAYSSRSSQRGVLLAGAVAALGLLTACGSHDIHSTPQTVPGTAGPATETAGDSPSSGTSATASAPHGGTSSAAPGTATSSGTKTESAGTRCHTSELRASVGRNDPGAGQENFPVVLTNKSARTCTLRGYPGAAFVNASGAQLGPDPKRSEGSPVTVTLRPGASAWAGLTFSNPEISGANTATPAALVVTPPDERDPLKVAWTAGAVPVSGNSSSVFLTVFNSGTGA</sequence>
<comment type="caution">
    <text evidence="3">The sequence shown here is derived from an EMBL/GenBank/DDBJ whole genome shotgun (WGS) entry which is preliminary data.</text>
</comment>
<proteinExistence type="predicted"/>
<gene>
    <name evidence="3" type="ORF">BEK98_40415</name>
</gene>
<feature type="compositionally biased region" description="Low complexity" evidence="1">
    <location>
        <begin position="49"/>
        <end position="82"/>
    </location>
</feature>
<accession>A0A233RZK9</accession>
<feature type="region of interest" description="Disordered" evidence="1">
    <location>
        <begin position="34"/>
        <end position="91"/>
    </location>
</feature>
<dbReference type="InterPro" id="IPR025326">
    <property type="entry name" value="DUF4232"/>
</dbReference>
<feature type="domain" description="DUF4232" evidence="2">
    <location>
        <begin position="91"/>
        <end position="207"/>
    </location>
</feature>
<name>A0A233RZK9_STRDA</name>
<dbReference type="OrthoDB" id="485007at2"/>